<sequence>MDQCTAFTLLSPPRHLVELLEDPEPAYVLCELGEGHEGDHATLLWDLDGDSGGVWARWDERRTRLAPFAWCPEVDGEGGACELFAEHSSGHSWDVIDPTRAALWELVKRDSPHLFPEQDAP</sequence>
<gene>
    <name evidence="1" type="ORF">RM649_11530</name>
</gene>
<evidence type="ECO:0000313" key="1">
    <source>
        <dbReference type="EMBL" id="MDT0428273.1"/>
    </source>
</evidence>
<evidence type="ECO:0000313" key="2">
    <source>
        <dbReference type="Proteomes" id="UP001183777"/>
    </source>
</evidence>
<protein>
    <submittedName>
        <fullName evidence="1">Uncharacterized protein</fullName>
    </submittedName>
</protein>
<accession>A0ABU2RHE9</accession>
<proteinExistence type="predicted"/>
<keyword evidence="2" id="KW-1185">Reference proteome</keyword>
<reference evidence="2" key="1">
    <citation type="submission" date="2023-07" db="EMBL/GenBank/DDBJ databases">
        <title>30 novel species of actinomycetes from the DSMZ collection.</title>
        <authorList>
            <person name="Nouioui I."/>
        </authorList>
    </citation>
    <scope>NUCLEOTIDE SEQUENCE [LARGE SCALE GENOMIC DNA]</scope>
    <source>
        <strain evidence="2">DSM 41770</strain>
    </source>
</reference>
<dbReference type="Proteomes" id="UP001183777">
    <property type="component" value="Unassembled WGS sequence"/>
</dbReference>
<comment type="caution">
    <text evidence="1">The sequence shown here is derived from an EMBL/GenBank/DDBJ whole genome shotgun (WGS) entry which is preliminary data.</text>
</comment>
<dbReference type="EMBL" id="JAVREX010000004">
    <property type="protein sequence ID" value="MDT0428273.1"/>
    <property type="molecule type" value="Genomic_DNA"/>
</dbReference>
<organism evidence="1 2">
    <name type="scientific">Streptomyces salyersiae</name>
    <dbReference type="NCBI Taxonomy" id="3075530"/>
    <lineage>
        <taxon>Bacteria</taxon>
        <taxon>Bacillati</taxon>
        <taxon>Actinomycetota</taxon>
        <taxon>Actinomycetes</taxon>
        <taxon>Kitasatosporales</taxon>
        <taxon>Streptomycetaceae</taxon>
        <taxon>Streptomyces</taxon>
    </lineage>
</organism>
<name>A0ABU2RHE9_9ACTN</name>
<dbReference type="RefSeq" id="WP_200693250.1">
    <property type="nucleotide sequence ID" value="NZ_JAVREX010000004.1"/>
</dbReference>